<dbReference type="RefSeq" id="WP_091606476.1">
    <property type="nucleotide sequence ID" value="NZ_FMCX01000002.1"/>
</dbReference>
<proteinExistence type="predicted"/>
<dbReference type="InterPro" id="IPR036736">
    <property type="entry name" value="ACP-like_sf"/>
</dbReference>
<accession>A0A1C4X1Q1</accession>
<dbReference type="Pfam" id="PF00550">
    <property type="entry name" value="PP-binding"/>
    <property type="match status" value="1"/>
</dbReference>
<evidence type="ECO:0000259" key="1">
    <source>
        <dbReference type="Pfam" id="PF00550"/>
    </source>
</evidence>
<dbReference type="Gene3D" id="1.10.1200.10">
    <property type="entry name" value="ACP-like"/>
    <property type="match status" value="1"/>
</dbReference>
<keyword evidence="3" id="KW-1185">Reference proteome</keyword>
<dbReference type="Proteomes" id="UP000199504">
    <property type="component" value="Unassembled WGS sequence"/>
</dbReference>
<evidence type="ECO:0000313" key="3">
    <source>
        <dbReference type="Proteomes" id="UP000199504"/>
    </source>
</evidence>
<sequence>MQNHLDTIRAFVRRQADGIADDEDIFANGYVNSLFAVQVIMFVEQTFGITVAGDDLDIRNFRSIAAIDQFVVDHAGDRLVAPL</sequence>
<dbReference type="InterPro" id="IPR009081">
    <property type="entry name" value="PP-bd_ACP"/>
</dbReference>
<reference evidence="3" key="1">
    <citation type="submission" date="2016-06" db="EMBL/GenBank/DDBJ databases">
        <authorList>
            <person name="Varghese N."/>
            <person name="Submissions Spin"/>
        </authorList>
    </citation>
    <scope>NUCLEOTIDE SEQUENCE [LARGE SCALE GENOMIC DNA]</scope>
    <source>
        <strain evidence="3">DSM 44830</strain>
    </source>
</reference>
<name>A0A1C4X1Q1_9ACTN</name>
<protein>
    <submittedName>
        <fullName evidence="2">Acyl carrier protein</fullName>
    </submittedName>
</protein>
<evidence type="ECO:0000313" key="2">
    <source>
        <dbReference type="EMBL" id="SCF02041.1"/>
    </source>
</evidence>
<dbReference type="EMBL" id="FMCX01000002">
    <property type="protein sequence ID" value="SCF02041.1"/>
    <property type="molecule type" value="Genomic_DNA"/>
</dbReference>
<dbReference type="AlphaFoldDB" id="A0A1C4X1Q1"/>
<gene>
    <name evidence="2" type="ORF">GA0070564_102633</name>
</gene>
<dbReference type="STRING" id="262898.GA0070564_102633"/>
<organism evidence="2 3">
    <name type="scientific">Micromonospora mirobrigensis</name>
    <dbReference type="NCBI Taxonomy" id="262898"/>
    <lineage>
        <taxon>Bacteria</taxon>
        <taxon>Bacillati</taxon>
        <taxon>Actinomycetota</taxon>
        <taxon>Actinomycetes</taxon>
        <taxon>Micromonosporales</taxon>
        <taxon>Micromonosporaceae</taxon>
        <taxon>Micromonospora</taxon>
    </lineage>
</organism>
<dbReference type="OrthoDB" id="677810at2"/>
<feature type="domain" description="Carrier" evidence="1">
    <location>
        <begin position="7"/>
        <end position="66"/>
    </location>
</feature>
<dbReference type="SUPFAM" id="SSF47336">
    <property type="entry name" value="ACP-like"/>
    <property type="match status" value="1"/>
</dbReference>